<evidence type="ECO:0000259" key="4">
    <source>
        <dbReference type="Pfam" id="PF05193"/>
    </source>
</evidence>
<dbReference type="PANTHER" id="PTHR11851:SF49">
    <property type="entry name" value="MITOCHONDRIAL-PROCESSING PEPTIDASE SUBUNIT ALPHA"/>
    <property type="match status" value="1"/>
</dbReference>
<dbReference type="PANTHER" id="PTHR11851">
    <property type="entry name" value="METALLOPROTEASE"/>
    <property type="match status" value="1"/>
</dbReference>
<evidence type="ECO:0000256" key="1">
    <source>
        <dbReference type="ARBA" id="ARBA00007261"/>
    </source>
</evidence>
<evidence type="ECO:0000256" key="2">
    <source>
        <dbReference type="RuleBase" id="RU004447"/>
    </source>
</evidence>
<dbReference type="Gene3D" id="3.30.830.10">
    <property type="entry name" value="Metalloenzyme, LuxS/M16 peptidase-like"/>
    <property type="match status" value="2"/>
</dbReference>
<dbReference type="InterPro" id="IPR011765">
    <property type="entry name" value="Pept_M16_N"/>
</dbReference>
<dbReference type="AlphaFoldDB" id="A0A7V4FG77"/>
<dbReference type="PROSITE" id="PS00143">
    <property type="entry name" value="INSULINASE"/>
    <property type="match status" value="1"/>
</dbReference>
<comment type="similarity">
    <text evidence="1 2">Belongs to the peptidase M16 family.</text>
</comment>
<dbReference type="Pfam" id="PF00675">
    <property type="entry name" value="Peptidase_M16"/>
    <property type="match status" value="1"/>
</dbReference>
<proteinExistence type="inferred from homology"/>
<dbReference type="SUPFAM" id="SSF63411">
    <property type="entry name" value="LuxS/MPP-like metallohydrolase"/>
    <property type="match status" value="2"/>
</dbReference>
<dbReference type="GO" id="GO:0046872">
    <property type="term" value="F:metal ion binding"/>
    <property type="evidence" value="ECO:0007669"/>
    <property type="project" value="InterPro"/>
</dbReference>
<organism evidence="5">
    <name type="scientific">candidate division WOR-3 bacterium</name>
    <dbReference type="NCBI Taxonomy" id="2052148"/>
    <lineage>
        <taxon>Bacteria</taxon>
        <taxon>Bacteria division WOR-3</taxon>
    </lineage>
</organism>
<evidence type="ECO:0000313" key="5">
    <source>
        <dbReference type="EMBL" id="HGQ55163.1"/>
    </source>
</evidence>
<protein>
    <submittedName>
        <fullName evidence="5">Insulinase family protein</fullName>
    </submittedName>
</protein>
<reference evidence="5" key="1">
    <citation type="journal article" date="2020" name="mSystems">
        <title>Genome- and Community-Level Interaction Insights into Carbon Utilization and Element Cycling Functions of Hydrothermarchaeota in Hydrothermal Sediment.</title>
        <authorList>
            <person name="Zhou Z."/>
            <person name="Liu Y."/>
            <person name="Xu W."/>
            <person name="Pan J."/>
            <person name="Luo Z.H."/>
            <person name="Li M."/>
        </authorList>
    </citation>
    <scope>NUCLEOTIDE SEQUENCE [LARGE SCALE GENOMIC DNA]</scope>
    <source>
        <strain evidence="5">SpSt-655</strain>
    </source>
</reference>
<comment type="caution">
    <text evidence="5">The sequence shown here is derived from an EMBL/GenBank/DDBJ whole genome shotgun (WGS) entry which is preliminary data.</text>
</comment>
<dbReference type="InterPro" id="IPR050361">
    <property type="entry name" value="MPP/UQCRC_Complex"/>
</dbReference>
<name>A0A7V4FG77_UNCW3</name>
<dbReference type="Pfam" id="PF05193">
    <property type="entry name" value="Peptidase_M16_C"/>
    <property type="match status" value="1"/>
</dbReference>
<feature type="domain" description="Peptidase M16 N-terminal" evidence="3">
    <location>
        <begin position="31"/>
        <end position="142"/>
    </location>
</feature>
<evidence type="ECO:0000259" key="3">
    <source>
        <dbReference type="Pfam" id="PF00675"/>
    </source>
</evidence>
<dbReference type="GO" id="GO:0004222">
    <property type="term" value="F:metalloendopeptidase activity"/>
    <property type="evidence" value="ECO:0007669"/>
    <property type="project" value="InterPro"/>
</dbReference>
<dbReference type="EMBL" id="DTBX01000063">
    <property type="protein sequence ID" value="HGQ55163.1"/>
    <property type="molecule type" value="Genomic_DNA"/>
</dbReference>
<dbReference type="InterPro" id="IPR011249">
    <property type="entry name" value="Metalloenz_LuxS/M16"/>
</dbReference>
<dbReference type="GO" id="GO:0006508">
    <property type="term" value="P:proteolysis"/>
    <property type="evidence" value="ECO:0007669"/>
    <property type="project" value="InterPro"/>
</dbReference>
<dbReference type="InterPro" id="IPR007863">
    <property type="entry name" value="Peptidase_M16_C"/>
</dbReference>
<accession>A0A7V4FG77</accession>
<gene>
    <name evidence="5" type="ORF">ENU28_01705</name>
</gene>
<feature type="domain" description="Peptidase M16 C-terminal" evidence="4">
    <location>
        <begin position="180"/>
        <end position="356"/>
    </location>
</feature>
<dbReference type="InterPro" id="IPR001431">
    <property type="entry name" value="Pept_M16_Zn_BS"/>
</dbReference>
<sequence>MSFLILSLFFNSSLFVYKDSLPNGLKILIYPDTNSEIVSCQVWYKVGSYYEPENLTGISHLLEHMAFKGSKNFPKNSYSETIRALGGIDNAFTSELYTCYWADIGKDYYDIVLKMEADRMANLALDRKEFETEKRVVMEERRLGENTPYSPLWEGFGLISYFLHPYRQPVIGWMPILERLTYEDLVNWYKNYYQPNNAIIVLSGNVKIDEAMKKIKKYFGKIKKRTDIKERKPFDLPITGERRIILKREVKTPMMIFGYKTCAINDQDFYPLEVLEKILLWGKTSRLYQKLINEKNLLVSISGGSDIQKDTGIFYFFLVAEDTSKLFLAEKEIEKELENIINEKIKEEELNRIKTRILAEYVFQRERVRSIGFVLGSNEIATGSYKFYEEYPKRIEQVKEEEIKEVIKKYFHKDNKISAILLPK</sequence>